<dbReference type="NCBIfam" id="NF001381">
    <property type="entry name" value="PRK00279.1-3"/>
    <property type="match status" value="1"/>
</dbReference>
<keyword evidence="5" id="KW-0862">Zinc</keyword>
<evidence type="ECO:0000313" key="9">
    <source>
        <dbReference type="Proteomes" id="UP000188604"/>
    </source>
</evidence>
<dbReference type="STRING" id="320497.A0U93_06185"/>
<dbReference type="AlphaFoldDB" id="A0A1U9KPC9"/>
<evidence type="ECO:0000256" key="4">
    <source>
        <dbReference type="ARBA" id="ARBA00022777"/>
    </source>
</evidence>
<keyword evidence="1 5" id="KW-0808">Transferase</keyword>
<dbReference type="InterPro" id="IPR027417">
    <property type="entry name" value="P-loop_NTPase"/>
</dbReference>
<dbReference type="PROSITE" id="PS00113">
    <property type="entry name" value="ADENYLATE_KINASE"/>
    <property type="match status" value="1"/>
</dbReference>
<dbReference type="GO" id="GO:0004017">
    <property type="term" value="F:AMP kinase activity"/>
    <property type="evidence" value="ECO:0007669"/>
    <property type="project" value="UniProtKB-UniRule"/>
</dbReference>
<feature type="binding site" evidence="5">
    <location>
        <position position="161"/>
    </location>
    <ligand>
        <name>AMP</name>
        <dbReference type="ChEBI" id="CHEBI:456215"/>
    </ligand>
</feature>
<dbReference type="PRINTS" id="PR00094">
    <property type="entry name" value="ADENYLTKNASE"/>
</dbReference>
<keyword evidence="5" id="KW-0479">Metal-binding</keyword>
<dbReference type="FunFam" id="3.40.50.300:FF:000106">
    <property type="entry name" value="Adenylate kinase mitochondrial"/>
    <property type="match status" value="1"/>
</dbReference>
<dbReference type="KEGG" id="nch:A0U93_06185"/>
<dbReference type="NCBIfam" id="NF001380">
    <property type="entry name" value="PRK00279.1-2"/>
    <property type="match status" value="1"/>
</dbReference>
<protein>
    <recommendedName>
        <fullName evidence="5 7">Adenylate kinase</fullName>
        <shortName evidence="5">AK</shortName>
        <ecNumber evidence="5 7">2.7.4.3</ecNumber>
    </recommendedName>
    <alternativeName>
        <fullName evidence="5">ATP-AMP transphosphorylase</fullName>
    </alternativeName>
    <alternativeName>
        <fullName evidence="5">ATP:AMP phosphotransferase</fullName>
    </alternativeName>
    <alternativeName>
        <fullName evidence="5">Adenylate monophosphate kinase</fullName>
    </alternativeName>
</protein>
<sequence length="222" mass="24427">MNIILLGPPGAGKGTQAKRLEARYGLVQISTGDMLRAEVAAGSELGLKAKEIMARGDFLPDDVMVAMIDKRVQRPDCARGFILDGFPRTESQAEALDAMLRKRGMKIDAVLLLDVDEAELTERIAGRFTCAKCGASYHDTLKPTQKPNVCDVCGSHEFTRRPDDNRETVANRLAVYRRQTAPILPYYKDEGRLERIDGMASIQSVATAIDQYLEKLGAKPVS</sequence>
<dbReference type="InterPro" id="IPR033690">
    <property type="entry name" value="Adenylat_kinase_CS"/>
</dbReference>
<evidence type="ECO:0000256" key="6">
    <source>
        <dbReference type="RuleBase" id="RU003330"/>
    </source>
</evidence>
<evidence type="ECO:0000256" key="3">
    <source>
        <dbReference type="ARBA" id="ARBA00022741"/>
    </source>
</evidence>
<keyword evidence="2 5" id="KW-0545">Nucleotide biosynthesis</keyword>
<dbReference type="InterPro" id="IPR007862">
    <property type="entry name" value="Adenylate_kinase_lid-dom"/>
</dbReference>
<dbReference type="RefSeq" id="WP_077806577.1">
    <property type="nucleotide sequence ID" value="NZ_BJXS01000002.1"/>
</dbReference>
<dbReference type="CDD" id="cd01428">
    <property type="entry name" value="ADK"/>
    <property type="match status" value="1"/>
</dbReference>
<comment type="catalytic activity">
    <reaction evidence="5 7">
        <text>AMP + ATP = 2 ADP</text>
        <dbReference type="Rhea" id="RHEA:12973"/>
        <dbReference type="ChEBI" id="CHEBI:30616"/>
        <dbReference type="ChEBI" id="CHEBI:456215"/>
        <dbReference type="ChEBI" id="CHEBI:456216"/>
        <dbReference type="EC" id="2.7.4.3"/>
    </reaction>
</comment>
<dbReference type="UniPathway" id="UPA00588">
    <property type="reaction ID" value="UER00649"/>
</dbReference>
<evidence type="ECO:0000256" key="7">
    <source>
        <dbReference type="RuleBase" id="RU003331"/>
    </source>
</evidence>
<organism evidence="8 9">
    <name type="scientific">Neoasaia chiangmaiensis</name>
    <dbReference type="NCBI Taxonomy" id="320497"/>
    <lineage>
        <taxon>Bacteria</taxon>
        <taxon>Pseudomonadati</taxon>
        <taxon>Pseudomonadota</taxon>
        <taxon>Alphaproteobacteria</taxon>
        <taxon>Acetobacterales</taxon>
        <taxon>Acetobacteraceae</taxon>
        <taxon>Neoasaia</taxon>
    </lineage>
</organism>
<feature type="binding site" evidence="5">
    <location>
        <position position="172"/>
    </location>
    <ligand>
        <name>AMP</name>
        <dbReference type="ChEBI" id="CHEBI:456215"/>
    </ligand>
</feature>
<feature type="region of interest" description="NMP" evidence="5">
    <location>
        <begin position="30"/>
        <end position="59"/>
    </location>
</feature>
<dbReference type="GO" id="GO:0044209">
    <property type="term" value="P:AMP salvage"/>
    <property type="evidence" value="ECO:0007669"/>
    <property type="project" value="UniProtKB-UniRule"/>
</dbReference>
<comment type="domain">
    <text evidence="5">Consists of three domains, a large central CORE domain and two small peripheral domains, NMPbind and LID, which undergo movements during catalysis. The LID domain closes over the site of phosphoryl transfer upon ATP binding. Assembling and dissambling the active center during each catalytic cycle provides an effective means to prevent ATP hydrolysis. Some bacteria have evolved a zinc-coordinating structure that stabilizes the LID domain.</text>
</comment>
<reference evidence="8 9" key="1">
    <citation type="submission" date="2016-03" db="EMBL/GenBank/DDBJ databases">
        <title>Acetic acid bacteria sequencing.</title>
        <authorList>
            <person name="Brandt J."/>
            <person name="Jakob F."/>
            <person name="Vogel R.F."/>
        </authorList>
    </citation>
    <scope>NUCLEOTIDE SEQUENCE [LARGE SCALE GENOMIC DNA]</scope>
    <source>
        <strain evidence="8 9">NBRC 101099</strain>
    </source>
</reference>
<comment type="function">
    <text evidence="5">Catalyzes the reversible transfer of the terminal phosphate group between ATP and AMP. Plays an important role in cellular energy homeostasis and in adenine nucleotide metabolism.</text>
</comment>
<proteinExistence type="inferred from homology"/>
<feature type="binding site" evidence="5">
    <location>
        <position position="127"/>
    </location>
    <ligand>
        <name>ATP</name>
        <dbReference type="ChEBI" id="CHEBI:30616"/>
    </ligand>
</feature>
<gene>
    <name evidence="5" type="primary">adk</name>
    <name evidence="8" type="ORF">A0U93_06185</name>
</gene>
<feature type="binding site" evidence="5">
    <location>
        <begin position="85"/>
        <end position="88"/>
    </location>
    <ligand>
        <name>AMP</name>
        <dbReference type="ChEBI" id="CHEBI:456215"/>
    </ligand>
</feature>
<dbReference type="PANTHER" id="PTHR23359">
    <property type="entry name" value="NUCLEOTIDE KINASE"/>
    <property type="match status" value="1"/>
</dbReference>
<feature type="binding site" evidence="5">
    <location>
        <position position="36"/>
    </location>
    <ligand>
        <name>AMP</name>
        <dbReference type="ChEBI" id="CHEBI:456215"/>
    </ligand>
</feature>
<feature type="binding site" evidence="5">
    <location>
        <begin position="136"/>
        <end position="137"/>
    </location>
    <ligand>
        <name>ATP</name>
        <dbReference type="ChEBI" id="CHEBI:30616"/>
    </ligand>
</feature>
<comment type="pathway">
    <text evidence="5">Purine metabolism; AMP biosynthesis via salvage pathway; AMP from ADP: step 1/1.</text>
</comment>
<keyword evidence="4 5" id="KW-0418">Kinase</keyword>
<feature type="binding site" evidence="5">
    <location>
        <position position="153"/>
    </location>
    <ligand>
        <name>Zn(2+)</name>
        <dbReference type="ChEBI" id="CHEBI:29105"/>
        <note>structural</note>
    </ligand>
</feature>
<feature type="binding site" evidence="5">
    <location>
        <position position="133"/>
    </location>
    <ligand>
        <name>Zn(2+)</name>
        <dbReference type="ChEBI" id="CHEBI:29105"/>
        <note>structural</note>
    </ligand>
</feature>
<keyword evidence="5" id="KW-0963">Cytoplasm</keyword>
<feature type="binding site" evidence="5">
    <location>
        <position position="200"/>
    </location>
    <ligand>
        <name>ATP</name>
        <dbReference type="ChEBI" id="CHEBI:30616"/>
    </ligand>
</feature>
<feature type="binding site" evidence="5">
    <location>
        <position position="31"/>
    </location>
    <ligand>
        <name>AMP</name>
        <dbReference type="ChEBI" id="CHEBI:456215"/>
    </ligand>
</feature>
<dbReference type="InterPro" id="IPR036193">
    <property type="entry name" value="ADK_active_lid_dom_sf"/>
</dbReference>
<dbReference type="NCBIfam" id="NF011105">
    <property type="entry name" value="PRK14532.1"/>
    <property type="match status" value="1"/>
</dbReference>
<dbReference type="Pfam" id="PF00406">
    <property type="entry name" value="ADK"/>
    <property type="match status" value="1"/>
</dbReference>
<feature type="binding site" evidence="5">
    <location>
        <position position="130"/>
    </location>
    <ligand>
        <name>Zn(2+)</name>
        <dbReference type="ChEBI" id="CHEBI:29105"/>
        <note>structural</note>
    </ligand>
</feature>
<keyword evidence="3 5" id="KW-0547">Nucleotide-binding</keyword>
<comment type="similarity">
    <text evidence="5 6">Belongs to the adenylate kinase family.</text>
</comment>
<evidence type="ECO:0000313" key="8">
    <source>
        <dbReference type="EMBL" id="AQS87589.1"/>
    </source>
</evidence>
<feature type="binding site" evidence="5">
    <location>
        <position position="92"/>
    </location>
    <ligand>
        <name>AMP</name>
        <dbReference type="ChEBI" id="CHEBI:456215"/>
    </ligand>
</feature>
<dbReference type="SUPFAM" id="SSF57774">
    <property type="entry name" value="Microbial and mitochondrial ADK, insert 'zinc finger' domain"/>
    <property type="match status" value="1"/>
</dbReference>
<comment type="subunit">
    <text evidence="5 7">Monomer.</text>
</comment>
<dbReference type="GO" id="GO:0005524">
    <property type="term" value="F:ATP binding"/>
    <property type="evidence" value="ECO:0007669"/>
    <property type="project" value="UniProtKB-UniRule"/>
</dbReference>
<accession>A0A1U9KPC9</accession>
<evidence type="ECO:0000256" key="2">
    <source>
        <dbReference type="ARBA" id="ARBA00022727"/>
    </source>
</evidence>
<comment type="subcellular location">
    <subcellularLocation>
        <location evidence="5 7">Cytoplasm</location>
    </subcellularLocation>
</comment>
<dbReference type="OrthoDB" id="9805030at2"/>
<keyword evidence="9" id="KW-1185">Reference proteome</keyword>
<keyword evidence="5 7" id="KW-0067">ATP-binding</keyword>
<dbReference type="SUPFAM" id="SSF52540">
    <property type="entry name" value="P-loop containing nucleoside triphosphate hydrolases"/>
    <property type="match status" value="1"/>
</dbReference>
<dbReference type="NCBIfam" id="NF011100">
    <property type="entry name" value="PRK14527.1"/>
    <property type="match status" value="1"/>
</dbReference>
<dbReference type="InterPro" id="IPR006259">
    <property type="entry name" value="Adenyl_kin_sub"/>
</dbReference>
<dbReference type="GO" id="GO:0008270">
    <property type="term" value="F:zinc ion binding"/>
    <property type="evidence" value="ECO:0007669"/>
    <property type="project" value="UniProtKB-UniRule"/>
</dbReference>
<dbReference type="Gene3D" id="3.40.50.300">
    <property type="entry name" value="P-loop containing nucleotide triphosphate hydrolases"/>
    <property type="match status" value="1"/>
</dbReference>
<feature type="binding site" evidence="5">
    <location>
        <begin position="10"/>
        <end position="15"/>
    </location>
    <ligand>
        <name>ATP</name>
        <dbReference type="ChEBI" id="CHEBI:30616"/>
    </ligand>
</feature>
<dbReference type="InterPro" id="IPR000850">
    <property type="entry name" value="Adenylat/UMP-CMP_kin"/>
</dbReference>
<dbReference type="GO" id="GO:0005737">
    <property type="term" value="C:cytoplasm"/>
    <property type="evidence" value="ECO:0007669"/>
    <property type="project" value="UniProtKB-SubCell"/>
</dbReference>
<feature type="binding site" evidence="5">
    <location>
        <position position="150"/>
    </location>
    <ligand>
        <name>Zn(2+)</name>
        <dbReference type="ChEBI" id="CHEBI:29105"/>
        <note>structural</note>
    </ligand>
</feature>
<dbReference type="Pfam" id="PF05191">
    <property type="entry name" value="ADK_lid"/>
    <property type="match status" value="1"/>
</dbReference>
<name>A0A1U9KPC9_9PROT</name>
<evidence type="ECO:0000256" key="1">
    <source>
        <dbReference type="ARBA" id="ARBA00022679"/>
    </source>
</evidence>
<dbReference type="EMBL" id="CP014691">
    <property type="protein sequence ID" value="AQS87589.1"/>
    <property type="molecule type" value="Genomic_DNA"/>
</dbReference>
<dbReference type="NCBIfam" id="TIGR01351">
    <property type="entry name" value="adk"/>
    <property type="match status" value="1"/>
</dbReference>
<dbReference type="EC" id="2.7.4.3" evidence="5 7"/>
<comment type="caution">
    <text evidence="5">Lacks conserved residue(s) required for the propagation of feature annotation.</text>
</comment>
<dbReference type="Proteomes" id="UP000188604">
    <property type="component" value="Chromosome"/>
</dbReference>
<feature type="binding site" evidence="5">
    <location>
        <begin position="57"/>
        <end position="59"/>
    </location>
    <ligand>
        <name>AMP</name>
        <dbReference type="ChEBI" id="CHEBI:456215"/>
    </ligand>
</feature>
<evidence type="ECO:0000256" key="5">
    <source>
        <dbReference type="HAMAP-Rule" id="MF_00235"/>
    </source>
</evidence>
<dbReference type="HAMAP" id="MF_00235">
    <property type="entry name" value="Adenylate_kinase_Adk"/>
    <property type="match status" value="1"/>
</dbReference>